<feature type="domain" description="DUF6383" evidence="2">
    <location>
        <begin position="169"/>
        <end position="243"/>
    </location>
</feature>
<sequence>MKKRFLPYLSMWILAVMFVSFSATGNAQIKVTGTAIGTAGSYGDNPATTFTAALDGDITTYFDAKVSSSFVGYDLGEGKSVLLTSIRYVPRSTHPQRMVGGQIWGSNTSASFSNSNEYDVLYTITDQPAVGVYTEAVISATESYRYICYHDNSSCNVAEVEFYGSVSTAIGDIETSDVITTGGTGMVKVQNAEQGSTVIIYDLTGKIIAKNLVVSSTETFAVPSGLCIVKVVGSQMSTNKVLVK</sequence>
<dbReference type="RefSeq" id="WP_301191230.1">
    <property type="nucleotide sequence ID" value="NZ_JAPDPJ010000034.1"/>
</dbReference>
<feature type="chain" id="PRO_5042204222" evidence="1">
    <location>
        <begin position="28"/>
        <end position="244"/>
    </location>
</feature>
<keyword evidence="4" id="KW-1185">Reference proteome</keyword>
<comment type="caution">
    <text evidence="3">The sequence shown here is derived from an EMBL/GenBank/DDBJ whole genome shotgun (WGS) entry which is preliminary data.</text>
</comment>
<evidence type="ECO:0000256" key="1">
    <source>
        <dbReference type="SAM" id="SignalP"/>
    </source>
</evidence>
<organism evidence="3 4">
    <name type="scientific">Plebeiibacterium sediminum</name>
    <dbReference type="NCBI Taxonomy" id="2992112"/>
    <lineage>
        <taxon>Bacteria</taxon>
        <taxon>Pseudomonadati</taxon>
        <taxon>Bacteroidota</taxon>
        <taxon>Bacteroidia</taxon>
        <taxon>Marinilabiliales</taxon>
        <taxon>Marinilabiliaceae</taxon>
        <taxon>Plebeiibacterium</taxon>
    </lineage>
</organism>
<feature type="signal peptide" evidence="1">
    <location>
        <begin position="1"/>
        <end position="27"/>
    </location>
</feature>
<protein>
    <submittedName>
        <fullName evidence="3">DUF6383 domain-containing protein</fullName>
    </submittedName>
</protein>
<dbReference type="InterPro" id="IPR045963">
    <property type="entry name" value="DUF6383"/>
</dbReference>
<dbReference type="AlphaFoldDB" id="A0AAE3SFN7"/>
<evidence type="ECO:0000313" key="4">
    <source>
        <dbReference type="Proteomes" id="UP001209229"/>
    </source>
</evidence>
<dbReference type="Proteomes" id="UP001209229">
    <property type="component" value="Unassembled WGS sequence"/>
</dbReference>
<reference evidence="3" key="1">
    <citation type="submission" date="2022-10" db="EMBL/GenBank/DDBJ databases">
        <authorList>
            <person name="Yu W.X."/>
        </authorList>
    </citation>
    <scope>NUCLEOTIDE SEQUENCE</scope>
    <source>
        <strain evidence="3">AAT</strain>
    </source>
</reference>
<proteinExistence type="predicted"/>
<evidence type="ECO:0000259" key="2">
    <source>
        <dbReference type="Pfam" id="PF19910"/>
    </source>
</evidence>
<evidence type="ECO:0000313" key="3">
    <source>
        <dbReference type="EMBL" id="MCW3787665.1"/>
    </source>
</evidence>
<gene>
    <name evidence="3" type="ORF">OM075_14410</name>
</gene>
<dbReference type="EMBL" id="JAPDPJ010000034">
    <property type="protein sequence ID" value="MCW3787665.1"/>
    <property type="molecule type" value="Genomic_DNA"/>
</dbReference>
<name>A0AAE3SFN7_9BACT</name>
<dbReference type="Gene3D" id="2.60.120.260">
    <property type="entry name" value="Galactose-binding domain-like"/>
    <property type="match status" value="1"/>
</dbReference>
<accession>A0AAE3SFN7</accession>
<keyword evidence="1" id="KW-0732">Signal</keyword>
<dbReference type="Pfam" id="PF19910">
    <property type="entry name" value="DUF6383"/>
    <property type="match status" value="1"/>
</dbReference>